<evidence type="ECO:0000256" key="3">
    <source>
        <dbReference type="ARBA" id="ARBA00022794"/>
    </source>
</evidence>
<protein>
    <submittedName>
        <fullName evidence="7">Uncharacterized protein</fullName>
    </submittedName>
</protein>
<dbReference type="RefSeq" id="XP_068352558.1">
    <property type="nucleotide sequence ID" value="XM_068509468.1"/>
</dbReference>
<evidence type="ECO:0000256" key="2">
    <source>
        <dbReference type="ARBA" id="ARBA00022490"/>
    </source>
</evidence>
<keyword evidence="2" id="KW-0963">Cytoplasm</keyword>
<sequence length="532" mass="59530">MQGVLPGDTWAIHRTGDPTGLMKVKVCLQRSRQAVIKPQANDQKTKNRSDSKNSKSKTKKKKNENEEQDENQEPETDDENSESTQTEGSHQNPSNDTITREIMWQERIFSPTEVLNCRQNKPISDNPSMSAKYADQIKAKIEDNSNYRGEEIFTRVTEDNYIDPTEIEKPFSNSPIDKPTELAEAILNGKGDEELVDIVRSSAQTMHIFASVTAGDGSQYEQLLGIIRAYPGGRIDVRPPFSNKTNPLATYYFEMPQSGSIYYTIDIIEDKIEDESPFERTLLGDIKRRRAIFDAAQSDCSLAQPPEPPGTIRMFYRGEIATCEMFEAENVAVEYNIKFPPGWTCENNAYDLKGCSQMADCRDTDGVAYINMPIDFVALCQTQIAPTLQVVLHSYTENNSRIVVGYGSVQLPMTRGCHTLTFDVWRVRGTVLEELKLQFLDSGLEIQPAVEAGMSDLLNDPSSDAGIPTNRFGLRTIGTGRVTVKFNLAQQSSLFRPKASQAQPPMSSLGSLSARDPNSRMSAMMNSRMQYV</sequence>
<dbReference type="EMBL" id="MLAK01001005">
    <property type="protein sequence ID" value="OHS99421.1"/>
    <property type="molecule type" value="Genomic_DNA"/>
</dbReference>
<dbReference type="PROSITE" id="PS51381">
    <property type="entry name" value="C2_B9"/>
    <property type="match status" value="1"/>
</dbReference>
<evidence type="ECO:0000313" key="7">
    <source>
        <dbReference type="EMBL" id="OHS99421.1"/>
    </source>
</evidence>
<dbReference type="OrthoDB" id="10263520at2759"/>
<evidence type="ECO:0000256" key="4">
    <source>
        <dbReference type="ARBA" id="ARBA00023212"/>
    </source>
</evidence>
<dbReference type="GeneID" id="94844172"/>
<keyword evidence="3" id="KW-0970">Cilium biogenesis/degradation</keyword>
<evidence type="ECO:0000256" key="5">
    <source>
        <dbReference type="ARBA" id="ARBA00023273"/>
    </source>
</evidence>
<keyword evidence="4" id="KW-0206">Cytoskeleton</keyword>
<gene>
    <name evidence="7" type="ORF">TRFO_34091</name>
</gene>
<proteinExistence type="predicted"/>
<dbReference type="PANTHER" id="PTHR12968:SF4">
    <property type="entry name" value="TECTONIC-LIKE COMPLEX MEMBER MKS1"/>
    <property type="match status" value="1"/>
</dbReference>
<evidence type="ECO:0000313" key="8">
    <source>
        <dbReference type="Proteomes" id="UP000179807"/>
    </source>
</evidence>
<keyword evidence="5" id="KW-0966">Cell projection</keyword>
<keyword evidence="8" id="KW-1185">Reference proteome</keyword>
<name>A0A1J4JPH6_9EUKA</name>
<dbReference type="GO" id="GO:0060271">
    <property type="term" value="P:cilium assembly"/>
    <property type="evidence" value="ECO:0007669"/>
    <property type="project" value="TreeGrafter"/>
</dbReference>
<feature type="region of interest" description="Disordered" evidence="6">
    <location>
        <begin position="496"/>
        <end position="520"/>
    </location>
</feature>
<feature type="region of interest" description="Disordered" evidence="6">
    <location>
        <begin position="1"/>
        <end position="20"/>
    </location>
</feature>
<feature type="compositionally biased region" description="Polar residues" evidence="6">
    <location>
        <begin position="496"/>
        <end position="511"/>
    </location>
</feature>
<feature type="compositionally biased region" description="Acidic residues" evidence="6">
    <location>
        <begin position="66"/>
        <end position="81"/>
    </location>
</feature>
<reference evidence="7" key="1">
    <citation type="submission" date="2016-10" db="EMBL/GenBank/DDBJ databases">
        <authorList>
            <person name="Benchimol M."/>
            <person name="Almeida L.G."/>
            <person name="Vasconcelos A.T."/>
            <person name="Perreira-Neves A."/>
            <person name="Rosa I.A."/>
            <person name="Tasca T."/>
            <person name="Bogo M.R."/>
            <person name="de Souza W."/>
        </authorList>
    </citation>
    <scope>NUCLEOTIDE SEQUENCE [LARGE SCALE GENOMIC DNA]</scope>
    <source>
        <strain evidence="7">K</strain>
    </source>
</reference>
<evidence type="ECO:0000256" key="1">
    <source>
        <dbReference type="ARBA" id="ARBA00004120"/>
    </source>
</evidence>
<dbReference type="Proteomes" id="UP000179807">
    <property type="component" value="Unassembled WGS sequence"/>
</dbReference>
<feature type="compositionally biased region" description="Basic and acidic residues" evidence="6">
    <location>
        <begin position="43"/>
        <end position="53"/>
    </location>
</feature>
<feature type="region of interest" description="Disordered" evidence="6">
    <location>
        <begin position="33"/>
        <end position="97"/>
    </location>
</feature>
<dbReference type="Pfam" id="PF07162">
    <property type="entry name" value="B9-C2"/>
    <property type="match status" value="1"/>
</dbReference>
<dbReference type="InterPro" id="IPR010796">
    <property type="entry name" value="C2_B9-type_dom"/>
</dbReference>
<comment type="subcellular location">
    <subcellularLocation>
        <location evidence="1">Cytoplasm</location>
        <location evidence="1">Cytoskeleton</location>
        <location evidence="1">Cilium basal body</location>
    </subcellularLocation>
</comment>
<evidence type="ECO:0000256" key="6">
    <source>
        <dbReference type="SAM" id="MobiDB-lite"/>
    </source>
</evidence>
<dbReference type="GO" id="GO:0036038">
    <property type="term" value="C:MKS complex"/>
    <property type="evidence" value="ECO:0007669"/>
    <property type="project" value="TreeGrafter"/>
</dbReference>
<dbReference type="VEuPathDB" id="TrichDB:TRFO_34091"/>
<comment type="caution">
    <text evidence="7">The sequence shown here is derived from an EMBL/GenBank/DDBJ whole genome shotgun (WGS) entry which is preliminary data.</text>
</comment>
<accession>A0A1J4JPH6</accession>
<dbReference type="AlphaFoldDB" id="A0A1J4JPH6"/>
<dbReference type="PANTHER" id="PTHR12968">
    <property type="entry name" value="B9 DOMAIN-CONTAINING"/>
    <property type="match status" value="1"/>
</dbReference>
<feature type="compositionally biased region" description="Polar residues" evidence="6">
    <location>
        <begin position="82"/>
        <end position="97"/>
    </location>
</feature>
<organism evidence="7 8">
    <name type="scientific">Tritrichomonas foetus</name>
    <dbReference type="NCBI Taxonomy" id="1144522"/>
    <lineage>
        <taxon>Eukaryota</taxon>
        <taxon>Metamonada</taxon>
        <taxon>Parabasalia</taxon>
        <taxon>Tritrichomonadida</taxon>
        <taxon>Tritrichomonadidae</taxon>
        <taxon>Tritrichomonas</taxon>
    </lineage>
</organism>